<gene>
    <name evidence="2" type="ORF">PGLFYP46_00002</name>
</gene>
<dbReference type="EMBL" id="CACRUP010000001">
    <property type="protein sequence ID" value="VYT62067.1"/>
    <property type="molecule type" value="Genomic_DNA"/>
</dbReference>
<dbReference type="RefSeq" id="WP_156699869.1">
    <property type="nucleotide sequence ID" value="NZ_CACRUP010000001.1"/>
</dbReference>
<proteinExistence type="predicted"/>
<evidence type="ECO:0000313" key="2">
    <source>
        <dbReference type="EMBL" id="VYT62067.1"/>
    </source>
</evidence>
<feature type="transmembrane region" description="Helical" evidence="1">
    <location>
        <begin position="84"/>
        <end position="102"/>
    </location>
</feature>
<feature type="transmembrane region" description="Helical" evidence="1">
    <location>
        <begin position="109"/>
        <end position="126"/>
    </location>
</feature>
<keyword evidence="1" id="KW-0812">Transmembrane</keyword>
<evidence type="ECO:0000256" key="1">
    <source>
        <dbReference type="SAM" id="Phobius"/>
    </source>
</evidence>
<reference evidence="2" key="1">
    <citation type="submission" date="2019-11" db="EMBL/GenBank/DDBJ databases">
        <authorList>
            <person name="Feng L."/>
        </authorList>
    </citation>
    <scope>NUCLEOTIDE SEQUENCE</scope>
    <source>
        <strain evidence="2">PgorbachiiLFYP46</strain>
    </source>
</reference>
<feature type="transmembrane region" description="Helical" evidence="1">
    <location>
        <begin position="12"/>
        <end position="29"/>
    </location>
</feature>
<accession>A0A6N2Y7B1</accession>
<dbReference type="AlphaFoldDB" id="A0A6N2Y7B1"/>
<organism evidence="2">
    <name type="scientific">Peptoniphilus gorbachii</name>
    <dbReference type="NCBI Taxonomy" id="411567"/>
    <lineage>
        <taxon>Bacteria</taxon>
        <taxon>Bacillati</taxon>
        <taxon>Bacillota</taxon>
        <taxon>Tissierellia</taxon>
        <taxon>Tissierellales</taxon>
        <taxon>Peptoniphilaceae</taxon>
        <taxon>Peptoniphilus</taxon>
    </lineage>
</organism>
<feature type="transmembrane region" description="Helical" evidence="1">
    <location>
        <begin position="132"/>
        <end position="149"/>
    </location>
</feature>
<keyword evidence="1" id="KW-1133">Transmembrane helix</keyword>
<feature type="transmembrane region" description="Helical" evidence="1">
    <location>
        <begin position="182"/>
        <end position="201"/>
    </location>
</feature>
<feature type="transmembrane region" description="Helical" evidence="1">
    <location>
        <begin position="221"/>
        <end position="246"/>
    </location>
</feature>
<keyword evidence="1" id="KW-0472">Membrane</keyword>
<protein>
    <submittedName>
        <fullName evidence="2">Uncharacterized protein</fullName>
    </submittedName>
</protein>
<feature type="transmembrane region" description="Helical" evidence="1">
    <location>
        <begin position="35"/>
        <end position="53"/>
    </location>
</feature>
<name>A0A6N2Y7B1_9FIRM</name>
<sequence>MSNKDNYEGLGKMITSYIVFIFVLFWFILSAKFCNLFNVIVKISLLIYIIYSIKEIKSSIRTKLFVIWIVSVFVEIRFFSFIDIIYVTILSFLAFNLIYWTYKYLSISLYLLFYIFILAIILGLLNKETWQIIALSLVCVNLILSYDFLKYKYLKKNSKLESYDNFVRNEKKFKYNLIKVKIYLNVYILFAYLIILIINFLDKRCYVTRLTNLIFGKKNFIFLSYIKGSLFLILFALVILIINVIYKVNIDKIKVIREKIYKMYLNIMDLILENVFNTKEKINNNTHANE</sequence>